<dbReference type="Proteomes" id="UP000264820">
    <property type="component" value="Unplaced"/>
</dbReference>
<protein>
    <submittedName>
        <fullName evidence="5">OTU deubiquitinase with linear linkage specificity</fullName>
    </submittedName>
</protein>
<feature type="compositionally biased region" description="Acidic residues" evidence="4">
    <location>
        <begin position="317"/>
        <end position="326"/>
    </location>
</feature>
<dbReference type="KEGG" id="hcq:109521827"/>
<dbReference type="GO" id="GO:0005737">
    <property type="term" value="C:cytoplasm"/>
    <property type="evidence" value="ECO:0007669"/>
    <property type="project" value="UniProtKB-SubCell"/>
</dbReference>
<proteinExistence type="inferred from homology"/>
<evidence type="ECO:0000256" key="2">
    <source>
        <dbReference type="ARBA" id="ARBA00010267"/>
    </source>
</evidence>
<sequence length="663" mass="72692">MGGCCFRPQRPSGSAEERSGLLKDDTKAASPTGYLAGTVGGTCGPQGDNNIRKMTDTVPLKVEDTDDVQLKLPKSDVSEYMVAQENGSLLEEAAHVSDKAALDHGTTTEESLETFLDKSGSSVLPQEVDSQWEYGDRCSASSVQVGNQDGSPQEAQMYADVSDVCRHDDEGDVSSKVANGCTMVTELCWNEDDVPSSAHTQEATMTTTCQENMSEPNCLVNEGSEDGECSALMSGQDEKGHDACAQPTEAKLGGEEEKRPETHFNDVETLTATPEVTSSLHGTKENQQENIVQHVADDQDGVCPAATEDDKKVETMEGGEAEELSEETAQVLQEVRPAEGSLRSSDEDLYRGEEESPNDAQAAPLESSPLEARCSLGPAVDILSYSEREWRGNTAKSALIRKGYKELSQRFASVRQVRGDNYCALRATLFQVLSQASQVPVWLQEEEEYDDDEDEDDVAADLSELMGQWTFPGEDEAQPDATVRLQSSLEILRNKWHAAARCPSAAERLLLCDAAFRGGEEEAAMLEALKLLMLRRAVRLHAGMRGGRDVPLFCWLLFARDSSDCPRAFLANHLSRVGVSAGLEQVEMCLLGDALHCTLQVYRLYMADTEEFVAYYPAEHKDQWPHVSLITEDDRHYNVPVANLDQEDNREMEEEEVTAAAVS</sequence>
<dbReference type="STRING" id="109280.ENSHCOP00000000338"/>
<reference evidence="5" key="2">
    <citation type="submission" date="2025-09" db="UniProtKB">
        <authorList>
            <consortium name="Ensembl"/>
        </authorList>
    </citation>
    <scope>IDENTIFICATION</scope>
</reference>
<evidence type="ECO:0000313" key="5">
    <source>
        <dbReference type="Ensembl" id="ENSHCOP00000000338.1"/>
    </source>
</evidence>
<feature type="region of interest" description="Disordered" evidence="4">
    <location>
        <begin position="301"/>
        <end position="368"/>
    </location>
</feature>
<evidence type="ECO:0000256" key="4">
    <source>
        <dbReference type="SAM" id="MobiDB-lite"/>
    </source>
</evidence>
<dbReference type="PANTHER" id="PTHR33662:SF3">
    <property type="entry name" value="FIBROUS SHEATH CABYR-BINDING PROTEIN-LIKE-RELATED"/>
    <property type="match status" value="1"/>
</dbReference>
<evidence type="ECO:0000313" key="6">
    <source>
        <dbReference type="Proteomes" id="UP000264820"/>
    </source>
</evidence>
<evidence type="ECO:0000256" key="1">
    <source>
        <dbReference type="ARBA" id="ARBA00004496"/>
    </source>
</evidence>
<dbReference type="GO" id="GO:0004843">
    <property type="term" value="F:cysteine-type deubiquitinase activity"/>
    <property type="evidence" value="ECO:0007669"/>
    <property type="project" value="TreeGrafter"/>
</dbReference>
<dbReference type="Ensembl" id="ENSHCOT00000013936.1">
    <property type="protein sequence ID" value="ENSHCOP00000000338.1"/>
    <property type="gene ID" value="ENSHCOG00000001133.1"/>
</dbReference>
<comment type="similarity">
    <text evidence="2">Belongs to the peptidase C65 family. Otulin subfamily.</text>
</comment>
<dbReference type="Pfam" id="PF16218">
    <property type="entry name" value="Peptidase_C101"/>
    <property type="match status" value="1"/>
</dbReference>
<dbReference type="InterPro" id="IPR023235">
    <property type="entry name" value="FAM105"/>
</dbReference>
<dbReference type="GO" id="GO:1990108">
    <property type="term" value="P:protein linear deubiquitination"/>
    <property type="evidence" value="ECO:0007669"/>
    <property type="project" value="TreeGrafter"/>
</dbReference>
<evidence type="ECO:0000256" key="3">
    <source>
        <dbReference type="ARBA" id="ARBA00022490"/>
    </source>
</evidence>
<accession>A0A3Q2X941</accession>
<dbReference type="RefSeq" id="XP_019735452.1">
    <property type="nucleotide sequence ID" value="XM_019879893.1"/>
</dbReference>
<organism evidence="5 6">
    <name type="scientific">Hippocampus comes</name>
    <name type="common">Tiger tail seahorse</name>
    <dbReference type="NCBI Taxonomy" id="109280"/>
    <lineage>
        <taxon>Eukaryota</taxon>
        <taxon>Metazoa</taxon>
        <taxon>Chordata</taxon>
        <taxon>Craniata</taxon>
        <taxon>Vertebrata</taxon>
        <taxon>Euteleostomi</taxon>
        <taxon>Actinopterygii</taxon>
        <taxon>Neopterygii</taxon>
        <taxon>Teleostei</taxon>
        <taxon>Neoteleostei</taxon>
        <taxon>Acanthomorphata</taxon>
        <taxon>Syngnathiaria</taxon>
        <taxon>Syngnathiformes</taxon>
        <taxon>Syngnathoidei</taxon>
        <taxon>Syngnathidae</taxon>
        <taxon>Hippocampus</taxon>
    </lineage>
</organism>
<feature type="compositionally biased region" description="Basic and acidic residues" evidence="4">
    <location>
        <begin position="15"/>
        <end position="27"/>
    </location>
</feature>
<dbReference type="AlphaFoldDB" id="A0A3Q2X941"/>
<dbReference type="GeneTree" id="ENSGT00390000009802"/>
<reference evidence="5" key="1">
    <citation type="submission" date="2025-08" db="UniProtKB">
        <authorList>
            <consortium name="Ensembl"/>
        </authorList>
    </citation>
    <scope>IDENTIFICATION</scope>
</reference>
<feature type="compositionally biased region" description="Basic and acidic residues" evidence="4">
    <location>
        <begin position="344"/>
        <end position="354"/>
    </location>
</feature>
<feature type="region of interest" description="Disordered" evidence="4">
    <location>
        <begin position="1"/>
        <end position="29"/>
    </location>
</feature>
<comment type="subcellular location">
    <subcellularLocation>
        <location evidence="1">Cytoplasm</location>
    </subcellularLocation>
</comment>
<keyword evidence="3" id="KW-0963">Cytoplasm</keyword>
<name>A0A3Q2X941_HIPCM</name>
<keyword evidence="6" id="KW-1185">Reference proteome</keyword>
<dbReference type="GeneID" id="109521827"/>
<dbReference type="PRINTS" id="PR02055">
    <property type="entry name" value="PROTEINF105"/>
</dbReference>
<dbReference type="OrthoDB" id="5962728at2759"/>
<dbReference type="PANTHER" id="PTHR33662">
    <property type="entry name" value="OTU DEUBIQUITINASE WITH LINEAR LINKAGE-SPECIFICITY A-RELATED"/>
    <property type="match status" value="1"/>
</dbReference>